<dbReference type="InterPro" id="IPR045257">
    <property type="entry name" value="E2/Pdx1"/>
</dbReference>
<evidence type="ECO:0000256" key="2">
    <source>
        <dbReference type="ARBA" id="ARBA00022823"/>
    </source>
</evidence>
<dbReference type="Gene3D" id="3.30.559.10">
    <property type="entry name" value="Chloramphenicol acetyltransferase-like domain"/>
    <property type="match status" value="1"/>
</dbReference>
<proteinExistence type="inferred from homology"/>
<keyword evidence="2" id="KW-0450">Lipoyl</keyword>
<dbReference type="PROSITE" id="PS50968">
    <property type="entry name" value="BIOTINYL_LIPOYL"/>
    <property type="match status" value="1"/>
</dbReference>
<dbReference type="Pfam" id="PF02817">
    <property type="entry name" value="E3_binding"/>
    <property type="match status" value="1"/>
</dbReference>
<dbReference type="Gene3D" id="2.40.50.100">
    <property type="match status" value="1"/>
</dbReference>
<dbReference type="PROSITE" id="PS51826">
    <property type="entry name" value="PSBD"/>
    <property type="match status" value="1"/>
</dbReference>
<dbReference type="Pfam" id="PF00364">
    <property type="entry name" value="Biotin_lipoyl"/>
    <property type="match status" value="1"/>
</dbReference>
<dbReference type="SUPFAM" id="SSF47005">
    <property type="entry name" value="Peripheral subunit-binding domain of 2-oxo acid dehydrogenase complex"/>
    <property type="match status" value="1"/>
</dbReference>
<protein>
    <recommendedName>
        <fullName evidence="6">Dihydrolipoamide acetyltransferase component of pyruvate dehydrogenase complex</fullName>
    </recommendedName>
</protein>
<dbReference type="InterPro" id="IPR036625">
    <property type="entry name" value="E3-bd_dom_sf"/>
</dbReference>
<dbReference type="PANTHER" id="PTHR23151:SF90">
    <property type="entry name" value="DIHYDROLIPOYLLYSINE-RESIDUE ACETYLTRANSFERASE COMPONENT OF PYRUVATE DEHYDROGENASE COMPLEX, MITOCHONDRIAL-RELATED"/>
    <property type="match status" value="1"/>
</dbReference>
<dbReference type="Gene3D" id="4.10.320.10">
    <property type="entry name" value="E3-binding domain"/>
    <property type="match status" value="1"/>
</dbReference>
<dbReference type="PANTHER" id="PTHR23151">
    <property type="entry name" value="DIHYDROLIPOAMIDE ACETYL/SUCCINYL-TRANSFERASE-RELATED"/>
    <property type="match status" value="1"/>
</dbReference>
<comment type="similarity">
    <text evidence="1">Belongs to the 2-oxoacid dehydrogenase family.</text>
</comment>
<gene>
    <name evidence="5" type="ORF">METZ01_LOCUS6550</name>
</gene>
<dbReference type="InterPro" id="IPR004167">
    <property type="entry name" value="PSBD"/>
</dbReference>
<dbReference type="AlphaFoldDB" id="A0A381NGH0"/>
<dbReference type="InterPro" id="IPR000089">
    <property type="entry name" value="Biotin_lipoyl"/>
</dbReference>
<dbReference type="PROSITE" id="PS00189">
    <property type="entry name" value="LIPOYL"/>
    <property type="match status" value="1"/>
</dbReference>
<evidence type="ECO:0000259" key="4">
    <source>
        <dbReference type="PROSITE" id="PS51826"/>
    </source>
</evidence>
<dbReference type="Pfam" id="PF00198">
    <property type="entry name" value="2-oxoacid_dh"/>
    <property type="match status" value="1"/>
</dbReference>
<name>A0A381NGH0_9ZZZZ</name>
<evidence type="ECO:0000259" key="3">
    <source>
        <dbReference type="PROSITE" id="PS50968"/>
    </source>
</evidence>
<reference evidence="5" key="1">
    <citation type="submission" date="2018-05" db="EMBL/GenBank/DDBJ databases">
        <authorList>
            <person name="Lanie J.A."/>
            <person name="Ng W.-L."/>
            <person name="Kazmierczak K.M."/>
            <person name="Andrzejewski T.M."/>
            <person name="Davidsen T.M."/>
            <person name="Wayne K.J."/>
            <person name="Tettelin H."/>
            <person name="Glass J.I."/>
            <person name="Rusch D."/>
            <person name="Podicherti R."/>
            <person name="Tsui H.-C.T."/>
            <person name="Winkler M.E."/>
        </authorList>
    </citation>
    <scope>NUCLEOTIDE SEQUENCE</scope>
</reference>
<dbReference type="CDD" id="cd06849">
    <property type="entry name" value="lipoyl_domain"/>
    <property type="match status" value="1"/>
</dbReference>
<feature type="domain" description="Lipoyl-binding" evidence="3">
    <location>
        <begin position="1"/>
        <end position="69"/>
    </location>
</feature>
<evidence type="ECO:0000313" key="5">
    <source>
        <dbReference type="EMBL" id="SUZ53696.1"/>
    </source>
</evidence>
<dbReference type="EMBL" id="UINC01000344">
    <property type="protein sequence ID" value="SUZ53696.1"/>
    <property type="molecule type" value="Genomic_DNA"/>
</dbReference>
<feature type="domain" description="Peripheral subunit-binding (PSBD)" evidence="4">
    <location>
        <begin position="128"/>
        <end position="165"/>
    </location>
</feature>
<dbReference type="InterPro" id="IPR001078">
    <property type="entry name" value="2-oxoacid_DH_actylTfrase"/>
</dbReference>
<evidence type="ECO:0008006" key="6">
    <source>
        <dbReference type="Google" id="ProtNLM"/>
    </source>
</evidence>
<organism evidence="5">
    <name type="scientific">marine metagenome</name>
    <dbReference type="NCBI Taxonomy" id="408172"/>
    <lineage>
        <taxon>unclassified sequences</taxon>
        <taxon>metagenomes</taxon>
        <taxon>ecological metagenomes</taxon>
    </lineage>
</organism>
<dbReference type="SUPFAM" id="SSF51230">
    <property type="entry name" value="Single hybrid motif"/>
    <property type="match status" value="1"/>
</dbReference>
<dbReference type="InterPro" id="IPR011053">
    <property type="entry name" value="Single_hybrid_motif"/>
</dbReference>
<evidence type="ECO:0000256" key="1">
    <source>
        <dbReference type="ARBA" id="ARBA00007317"/>
    </source>
</evidence>
<accession>A0A381NGH0</accession>
<dbReference type="GO" id="GO:0016746">
    <property type="term" value="F:acyltransferase activity"/>
    <property type="evidence" value="ECO:0007669"/>
    <property type="project" value="InterPro"/>
</dbReference>
<dbReference type="InterPro" id="IPR003016">
    <property type="entry name" value="2-oxoA_DH_lipoyl-BS"/>
</dbReference>
<dbReference type="GO" id="GO:0045254">
    <property type="term" value="C:pyruvate dehydrogenase complex"/>
    <property type="evidence" value="ECO:0007669"/>
    <property type="project" value="InterPro"/>
</dbReference>
<dbReference type="SUPFAM" id="SSF52777">
    <property type="entry name" value="CoA-dependent acyltransferases"/>
    <property type="match status" value="1"/>
</dbReference>
<dbReference type="InterPro" id="IPR023213">
    <property type="entry name" value="CAT-like_dom_sf"/>
</dbReference>
<sequence>MTDQVTEVKLTAWLKAVGDYVEVGEPIAEVETDKTNVELEAPVSGVLRVIHVAAGTEGLGAGAVLALIAAASEQSDEGGTHGAAPTLTGNEVVSTAGSPVPVVAAHRRNEVVDELPPVGSETDSATVPATPVARKMAAVAGLDLAGIRGTGRGGRIGKEDVDRALAERREGSSVGASVPASPPVGVPAHVEGPFQDHELTAMRRVTATRMQQSKQTVPHFYLRVDCAVDAALGLLASAKRQEPEVGPTLTDFVICAAAHALRLVPGANAAWADGAVRMYDSVDIALAVNTPTGLIAPVIRQADRKELEEIAAETRTLAAGAREGTLLPADYAGGTFTISNLGMYGVESLYAIVNPPQSCVLGIGAALSRPVAFGQEVRVARMMACTLSADHRVIDGALGAELLAAIKDYIERAGS</sequence>
<dbReference type="GO" id="GO:0006086">
    <property type="term" value="P:pyruvate decarboxylation to acetyl-CoA"/>
    <property type="evidence" value="ECO:0007669"/>
    <property type="project" value="InterPro"/>
</dbReference>